<dbReference type="InterPro" id="IPR029033">
    <property type="entry name" value="His_PPase_superfam"/>
</dbReference>
<dbReference type="SUPFAM" id="SSF53254">
    <property type="entry name" value="Phosphoglycerate mutase-like"/>
    <property type="match status" value="1"/>
</dbReference>
<evidence type="ECO:0000313" key="2">
    <source>
        <dbReference type="Proteomes" id="UP000246352"/>
    </source>
</evidence>
<keyword evidence="2" id="KW-1185">Reference proteome</keyword>
<gene>
    <name evidence="1" type="ORF">DFR52_1011119</name>
</gene>
<dbReference type="Proteomes" id="UP000246352">
    <property type="component" value="Unassembled WGS sequence"/>
</dbReference>
<dbReference type="AlphaFoldDB" id="A0A317PSH0"/>
<sequence>MNQLAMVERGPAGSLRAKIGLVLFAHCGRAANLYIPAMTDAEGQTMRIFLVRHAHAGWPASGARDFDRPLDERGREEASRLAAAMVVNGFAPEVILCSGASRCTQTLAVLLHSALATPRLVTNDMMYSGSVQTYLDLIAAEAAAGSASVMLVGHNPMIEETARALLQSSPDALDKALGNGFPTAGLLIADTAPGGDLRKCRFVGLLSPVDA</sequence>
<evidence type="ECO:0000313" key="1">
    <source>
        <dbReference type="EMBL" id="PWW04421.1"/>
    </source>
</evidence>
<protein>
    <submittedName>
        <fullName evidence="1">Phosphohistidine phosphatase</fullName>
    </submittedName>
</protein>
<dbReference type="SMART" id="SM00855">
    <property type="entry name" value="PGAM"/>
    <property type="match status" value="1"/>
</dbReference>
<dbReference type="Gene3D" id="3.40.50.1240">
    <property type="entry name" value="Phosphoglycerate mutase-like"/>
    <property type="match status" value="1"/>
</dbReference>
<dbReference type="CDD" id="cd07067">
    <property type="entry name" value="HP_PGM_like"/>
    <property type="match status" value="1"/>
</dbReference>
<name>A0A317PSH0_9HYPH</name>
<dbReference type="EMBL" id="QGTR01000001">
    <property type="protein sequence ID" value="PWW04421.1"/>
    <property type="molecule type" value="Genomic_DNA"/>
</dbReference>
<dbReference type="PANTHER" id="PTHR47623">
    <property type="entry name" value="OS09G0287300 PROTEIN"/>
    <property type="match status" value="1"/>
</dbReference>
<dbReference type="PANTHER" id="PTHR47623:SF1">
    <property type="entry name" value="OS09G0287300 PROTEIN"/>
    <property type="match status" value="1"/>
</dbReference>
<comment type="caution">
    <text evidence="1">The sequence shown here is derived from an EMBL/GenBank/DDBJ whole genome shotgun (WGS) entry which is preliminary data.</text>
</comment>
<organism evidence="1 2">
    <name type="scientific">Hoeflea marina</name>
    <dbReference type="NCBI Taxonomy" id="274592"/>
    <lineage>
        <taxon>Bacteria</taxon>
        <taxon>Pseudomonadati</taxon>
        <taxon>Pseudomonadota</taxon>
        <taxon>Alphaproteobacteria</taxon>
        <taxon>Hyphomicrobiales</taxon>
        <taxon>Rhizobiaceae</taxon>
        <taxon>Hoeflea</taxon>
    </lineage>
</organism>
<dbReference type="Pfam" id="PF00300">
    <property type="entry name" value="His_Phos_1"/>
    <property type="match status" value="1"/>
</dbReference>
<reference evidence="1 2" key="1">
    <citation type="submission" date="2018-05" db="EMBL/GenBank/DDBJ databases">
        <title>Genomic Encyclopedia of Type Strains, Phase IV (KMG-IV): sequencing the most valuable type-strain genomes for metagenomic binning, comparative biology and taxonomic classification.</title>
        <authorList>
            <person name="Goeker M."/>
        </authorList>
    </citation>
    <scope>NUCLEOTIDE SEQUENCE [LARGE SCALE GENOMIC DNA]</scope>
    <source>
        <strain evidence="1 2">DSM 16791</strain>
    </source>
</reference>
<accession>A0A317PSH0</accession>
<dbReference type="InterPro" id="IPR013078">
    <property type="entry name" value="His_Pase_superF_clade-1"/>
</dbReference>
<proteinExistence type="predicted"/>